<dbReference type="AlphaFoldDB" id="A0A1B0AIK2"/>
<dbReference type="Proteomes" id="UP000092445">
    <property type="component" value="Unassembled WGS sequence"/>
</dbReference>
<sequence length="201" mass="21908">MIADNGNSSPNRDNINLLCVISSALVKRKQTFKGSKQRKAHKVTVDGIAQDDISLAINIEIKIVLKEKSSSTLTRQNHPLLQDEGLSIYLNVYQFVHCIIHNCERGCRSSLKAVGTKELIFDKTTVYNYLQLAKCFSFVIYSLKMFVEKTLAEGGECLLFVPKCRLISGTLLITPLIAAATAAAAAAVAAAVAAAASQQYR</sequence>
<organism evidence="2 3">
    <name type="scientific">Glossina pallidipes</name>
    <name type="common">Tsetse fly</name>
    <dbReference type="NCBI Taxonomy" id="7398"/>
    <lineage>
        <taxon>Eukaryota</taxon>
        <taxon>Metazoa</taxon>
        <taxon>Ecdysozoa</taxon>
        <taxon>Arthropoda</taxon>
        <taxon>Hexapoda</taxon>
        <taxon>Insecta</taxon>
        <taxon>Pterygota</taxon>
        <taxon>Neoptera</taxon>
        <taxon>Endopterygota</taxon>
        <taxon>Diptera</taxon>
        <taxon>Brachycera</taxon>
        <taxon>Muscomorpha</taxon>
        <taxon>Hippoboscoidea</taxon>
        <taxon>Glossinidae</taxon>
        <taxon>Glossina</taxon>
    </lineage>
</organism>
<protein>
    <submittedName>
        <fullName evidence="2">Uncharacterized protein</fullName>
    </submittedName>
</protein>
<keyword evidence="1" id="KW-1133">Transmembrane helix</keyword>
<evidence type="ECO:0000313" key="3">
    <source>
        <dbReference type="Proteomes" id="UP000092445"/>
    </source>
</evidence>
<reference evidence="2" key="2">
    <citation type="submission" date="2020-05" db="UniProtKB">
        <authorList>
            <consortium name="EnsemblMetazoa"/>
        </authorList>
    </citation>
    <scope>IDENTIFICATION</scope>
    <source>
        <strain evidence="2">IAEA</strain>
    </source>
</reference>
<accession>A0A1B0AIK2</accession>
<proteinExistence type="predicted"/>
<keyword evidence="3" id="KW-1185">Reference proteome</keyword>
<keyword evidence="1" id="KW-0812">Transmembrane</keyword>
<evidence type="ECO:0000256" key="1">
    <source>
        <dbReference type="SAM" id="Phobius"/>
    </source>
</evidence>
<name>A0A1B0AIK2_GLOPL</name>
<dbReference type="VEuPathDB" id="VectorBase:GPAI046938"/>
<reference evidence="3" key="1">
    <citation type="submission" date="2014-03" db="EMBL/GenBank/DDBJ databases">
        <authorList>
            <person name="Aksoy S."/>
            <person name="Warren W."/>
            <person name="Wilson R.K."/>
        </authorList>
    </citation>
    <scope>NUCLEOTIDE SEQUENCE [LARGE SCALE GENOMIC DNA]</scope>
    <source>
        <strain evidence="3">IAEA</strain>
    </source>
</reference>
<evidence type="ECO:0000313" key="2">
    <source>
        <dbReference type="EnsemblMetazoa" id="GPAI046938-PA"/>
    </source>
</evidence>
<feature type="transmembrane region" description="Helical" evidence="1">
    <location>
        <begin position="172"/>
        <end position="196"/>
    </location>
</feature>
<keyword evidence="1" id="KW-0472">Membrane</keyword>
<dbReference type="EnsemblMetazoa" id="GPAI046938-RA">
    <property type="protein sequence ID" value="GPAI046938-PA"/>
    <property type="gene ID" value="GPAI046938"/>
</dbReference>